<accession>A0A1V3XJ61</accession>
<dbReference type="EMBL" id="MVBM01000002">
    <property type="protein sequence ID" value="OOK79235.1"/>
    <property type="molecule type" value="Genomic_DNA"/>
</dbReference>
<evidence type="ECO:0000313" key="3">
    <source>
        <dbReference type="Proteomes" id="UP000189229"/>
    </source>
</evidence>
<sequence>MTMPNRLAANAPRTQSSTKSAEWAGRHRPGDAVLFHSWTFRYFRDRKMNPADRA</sequence>
<name>A0A1V3XJ61_MYCKA</name>
<dbReference type="AlphaFoldDB" id="A0A1V3XJ61"/>
<organism evidence="2 3">
    <name type="scientific">Mycobacterium kansasii</name>
    <dbReference type="NCBI Taxonomy" id="1768"/>
    <lineage>
        <taxon>Bacteria</taxon>
        <taxon>Bacillati</taxon>
        <taxon>Actinomycetota</taxon>
        <taxon>Actinomycetes</taxon>
        <taxon>Mycobacteriales</taxon>
        <taxon>Mycobacteriaceae</taxon>
        <taxon>Mycobacterium</taxon>
    </lineage>
</organism>
<protein>
    <submittedName>
        <fullName evidence="2">Uncharacterized protein</fullName>
    </submittedName>
</protein>
<evidence type="ECO:0000256" key="1">
    <source>
        <dbReference type="SAM" id="MobiDB-lite"/>
    </source>
</evidence>
<feature type="region of interest" description="Disordered" evidence="1">
    <location>
        <begin position="1"/>
        <end position="26"/>
    </location>
</feature>
<proteinExistence type="predicted"/>
<gene>
    <name evidence="2" type="ORF">BZL30_1619</name>
</gene>
<comment type="caution">
    <text evidence="2">The sequence shown here is derived from an EMBL/GenBank/DDBJ whole genome shotgun (WGS) entry which is preliminary data.</text>
</comment>
<dbReference type="Proteomes" id="UP000189229">
    <property type="component" value="Unassembled WGS sequence"/>
</dbReference>
<reference evidence="2 3" key="1">
    <citation type="submission" date="2017-02" db="EMBL/GenBank/DDBJ databases">
        <title>Complete genome sequences of Mycobacterium kansasii strains isolated from rhesus macaques.</title>
        <authorList>
            <person name="Panda A."/>
            <person name="Nagaraj S."/>
            <person name="Zhao X."/>
            <person name="Tettelin H."/>
            <person name="Detolla L.J."/>
        </authorList>
    </citation>
    <scope>NUCLEOTIDE SEQUENCE [LARGE SCALE GENOMIC DNA]</scope>
    <source>
        <strain evidence="2 3">11-3813</strain>
    </source>
</reference>
<evidence type="ECO:0000313" key="2">
    <source>
        <dbReference type="EMBL" id="OOK79235.1"/>
    </source>
</evidence>